<evidence type="ECO:0000256" key="6">
    <source>
        <dbReference type="RuleBase" id="RU364082"/>
    </source>
</evidence>
<dbReference type="InterPro" id="IPR005913">
    <property type="entry name" value="dTDP_dehydrorham_reduct"/>
</dbReference>
<dbReference type="Proteomes" id="UP000242432">
    <property type="component" value="Unassembled WGS sequence"/>
</dbReference>
<dbReference type="InterPro" id="IPR029903">
    <property type="entry name" value="RmlD-like-bd"/>
</dbReference>
<dbReference type="EC" id="1.1.1.133" evidence="3 6"/>
<dbReference type="Gene3D" id="3.90.25.10">
    <property type="entry name" value="UDP-galactose 4-epimerase, domain 1"/>
    <property type="match status" value="1"/>
</dbReference>
<evidence type="ECO:0000256" key="1">
    <source>
        <dbReference type="ARBA" id="ARBA00004781"/>
    </source>
</evidence>
<dbReference type="GO" id="GO:0009243">
    <property type="term" value="P:O antigen biosynthetic process"/>
    <property type="evidence" value="ECO:0007669"/>
    <property type="project" value="UniProtKB-UniPathway"/>
</dbReference>
<comment type="cofactor">
    <cofactor evidence="6">
        <name>Mg(2+)</name>
        <dbReference type="ChEBI" id="CHEBI:18420"/>
    </cofactor>
    <text evidence="6">Binds 1 Mg(2+) ion per monomer.</text>
</comment>
<dbReference type="PANTHER" id="PTHR10491">
    <property type="entry name" value="DTDP-4-DEHYDRORHAMNOSE REDUCTASE"/>
    <property type="match status" value="1"/>
</dbReference>
<dbReference type="InterPro" id="IPR036291">
    <property type="entry name" value="NAD(P)-bd_dom_sf"/>
</dbReference>
<keyword evidence="6" id="KW-0521">NADP</keyword>
<evidence type="ECO:0000256" key="4">
    <source>
        <dbReference type="ARBA" id="ARBA00017099"/>
    </source>
</evidence>
<dbReference type="Gene3D" id="3.40.50.720">
    <property type="entry name" value="NAD(P)-binding Rossmann-like Domain"/>
    <property type="match status" value="1"/>
</dbReference>
<dbReference type="AlphaFoldDB" id="A0A1T4VDF4"/>
<sequence length="292" mass="32269">MNPILVTGARGQVGVEVCEKLLILGYKVIACGHSDLDITSENEVSSLFESTPISLVINCAAYTAVDKAEDEEKAAYAVNALGPKNLALECKERDIPLIHISTDYVYDNGKTGLHTENEGTGTRCVYGKTKLFGERFILDSGVRAVILRASWIFGRYGKNFVKAMANLAASRDSLKVVCDEFGNPTPARALADDICYIADSILNDSCTDFGVYNYCGYPSIVRNDFARVILDKAREIGMLSHDVEVHPITSEEFGAKAKRPADSRMNSDKFANTFRRDLPDWRLYLEETLRGL</sequence>
<reference evidence="9" key="1">
    <citation type="submission" date="2017-02" db="EMBL/GenBank/DDBJ databases">
        <authorList>
            <person name="Varghese N."/>
            <person name="Submissions S."/>
        </authorList>
    </citation>
    <scope>NUCLEOTIDE SEQUENCE [LARGE SCALE GENOMIC DNA]</scope>
    <source>
        <strain evidence="9">DSM 3072</strain>
    </source>
</reference>
<dbReference type="GO" id="GO:0019305">
    <property type="term" value="P:dTDP-rhamnose biosynthetic process"/>
    <property type="evidence" value="ECO:0007669"/>
    <property type="project" value="UniProtKB-UniPathway"/>
</dbReference>
<dbReference type="UniPathway" id="UPA00124"/>
<name>A0A1T4VDF4_9GAMM</name>
<dbReference type="Pfam" id="PF04321">
    <property type="entry name" value="RmlD_sub_bind"/>
    <property type="match status" value="1"/>
</dbReference>
<dbReference type="SUPFAM" id="SSF51735">
    <property type="entry name" value="NAD(P)-binding Rossmann-fold domains"/>
    <property type="match status" value="1"/>
</dbReference>
<feature type="domain" description="RmlD-like substrate binding" evidence="7">
    <location>
        <begin position="4"/>
        <end position="290"/>
    </location>
</feature>
<comment type="pathway">
    <text evidence="1 6">Carbohydrate biosynthesis; dTDP-L-rhamnose biosynthesis.</text>
</comment>
<protein>
    <recommendedName>
        <fullName evidence="4 6">dTDP-4-dehydrorhamnose reductase</fullName>
        <ecNumber evidence="3 6">1.1.1.133</ecNumber>
    </recommendedName>
</protein>
<dbReference type="NCBIfam" id="TIGR01214">
    <property type="entry name" value="rmlD"/>
    <property type="match status" value="1"/>
</dbReference>
<comment type="function">
    <text evidence="6">Catalyzes the reduction of dTDP-6-deoxy-L-lyxo-4-hexulose to yield dTDP-L-rhamnose.</text>
</comment>
<gene>
    <name evidence="8" type="ORF">SAMN02745213_01332</name>
</gene>
<evidence type="ECO:0000256" key="5">
    <source>
        <dbReference type="ARBA" id="ARBA00048200"/>
    </source>
</evidence>
<comment type="catalytic activity">
    <reaction evidence="5 6">
        <text>dTDP-beta-L-rhamnose + NADP(+) = dTDP-4-dehydro-beta-L-rhamnose + NADPH + H(+)</text>
        <dbReference type="Rhea" id="RHEA:21796"/>
        <dbReference type="ChEBI" id="CHEBI:15378"/>
        <dbReference type="ChEBI" id="CHEBI:57510"/>
        <dbReference type="ChEBI" id="CHEBI:57783"/>
        <dbReference type="ChEBI" id="CHEBI:58349"/>
        <dbReference type="ChEBI" id="CHEBI:62830"/>
        <dbReference type="EC" id="1.1.1.133"/>
    </reaction>
</comment>
<dbReference type="CDD" id="cd05254">
    <property type="entry name" value="dTDP_HR_like_SDR_e"/>
    <property type="match status" value="1"/>
</dbReference>
<dbReference type="STRING" id="83771.SAMN02910357_01036"/>
<dbReference type="EMBL" id="FUXX01000020">
    <property type="protein sequence ID" value="SKA62926.1"/>
    <property type="molecule type" value="Genomic_DNA"/>
</dbReference>
<accession>A0A1T4VDF4</accession>
<evidence type="ECO:0000313" key="9">
    <source>
        <dbReference type="Proteomes" id="UP000242432"/>
    </source>
</evidence>
<evidence type="ECO:0000313" key="8">
    <source>
        <dbReference type="EMBL" id="SKA62926.1"/>
    </source>
</evidence>
<dbReference type="UniPathway" id="UPA00281"/>
<dbReference type="GO" id="GO:0008831">
    <property type="term" value="F:dTDP-4-dehydrorhamnose reductase activity"/>
    <property type="evidence" value="ECO:0007669"/>
    <property type="project" value="UniProtKB-EC"/>
</dbReference>
<evidence type="ECO:0000256" key="3">
    <source>
        <dbReference type="ARBA" id="ARBA00012929"/>
    </source>
</evidence>
<keyword evidence="9" id="KW-1185">Reference proteome</keyword>
<organism evidence="8 9">
    <name type="scientific">Succinivibrio dextrinosolvens DSM 3072</name>
    <dbReference type="NCBI Taxonomy" id="1123324"/>
    <lineage>
        <taxon>Bacteria</taxon>
        <taxon>Pseudomonadati</taxon>
        <taxon>Pseudomonadota</taxon>
        <taxon>Gammaproteobacteria</taxon>
        <taxon>Aeromonadales</taxon>
        <taxon>Succinivibrionaceae</taxon>
        <taxon>Succinivibrio</taxon>
    </lineage>
</organism>
<dbReference type="PANTHER" id="PTHR10491:SF4">
    <property type="entry name" value="METHIONINE ADENOSYLTRANSFERASE 2 SUBUNIT BETA"/>
    <property type="match status" value="1"/>
</dbReference>
<evidence type="ECO:0000259" key="7">
    <source>
        <dbReference type="Pfam" id="PF04321"/>
    </source>
</evidence>
<comment type="similarity">
    <text evidence="2 6">Belongs to the dTDP-4-dehydrorhamnose reductase family.</text>
</comment>
<evidence type="ECO:0000256" key="2">
    <source>
        <dbReference type="ARBA" id="ARBA00010944"/>
    </source>
</evidence>
<keyword evidence="6" id="KW-0560">Oxidoreductase</keyword>
<dbReference type="RefSeq" id="WP_078928808.1">
    <property type="nucleotide sequence ID" value="NZ_FUXX01000020.1"/>
</dbReference>
<proteinExistence type="inferred from homology"/>